<dbReference type="InterPro" id="IPR047773">
    <property type="entry name" value="YHYH_dom_bact"/>
</dbReference>
<evidence type="ECO:0000313" key="6">
    <source>
        <dbReference type="EMBL" id="GAA5525937.1"/>
    </source>
</evidence>
<evidence type="ECO:0000256" key="1">
    <source>
        <dbReference type="ARBA" id="ARBA00006429"/>
    </source>
</evidence>
<keyword evidence="2" id="KW-0540">Nuclease</keyword>
<keyword evidence="7" id="KW-1185">Reference proteome</keyword>
<evidence type="ECO:0000256" key="4">
    <source>
        <dbReference type="SAM" id="MobiDB-lite"/>
    </source>
</evidence>
<keyword evidence="6" id="KW-0255">Endonuclease</keyword>
<keyword evidence="5" id="KW-0732">Signal</keyword>
<dbReference type="InterPro" id="IPR007346">
    <property type="entry name" value="Endonuclease-I"/>
</dbReference>
<keyword evidence="3" id="KW-0378">Hydrolase</keyword>
<sequence>MRAPRLIFCLVSLIPLAFLVPFTALAHGGGVDASGCHNDSARGERHCHRTAPAPAAPAHTAPVRGDQITSFRQAKRVLQESVYHSPDMQYSFYANCRFRASGKKLLPEWDSCGYKPRKNANRASRIEWEHVVPAWAIGHQRQCWQQGGRRNCADSDPLFAMAEADLHNLVPAIGELNGDRSNYRFTEFGSGGGYPSGQYGAVAFRVDFKQRAVEPPRHRRGDIARTYFYMAGAYGLAIADAQLRLFEAWHRNDPVDPAECERDRRIAAVQGNHNPFVIAACG</sequence>
<protein>
    <submittedName>
        <fullName evidence="6">Endonuclease-1</fullName>
    </submittedName>
</protein>
<evidence type="ECO:0000256" key="3">
    <source>
        <dbReference type="ARBA" id="ARBA00022801"/>
    </source>
</evidence>
<proteinExistence type="inferred from homology"/>
<dbReference type="PANTHER" id="PTHR33607">
    <property type="entry name" value="ENDONUCLEASE-1"/>
    <property type="match status" value="1"/>
</dbReference>
<dbReference type="PANTHER" id="PTHR33607:SF2">
    <property type="entry name" value="ENDONUCLEASE-1"/>
    <property type="match status" value="1"/>
</dbReference>
<feature type="compositionally biased region" description="Low complexity" evidence="4">
    <location>
        <begin position="50"/>
        <end position="62"/>
    </location>
</feature>
<reference evidence="6 7" key="1">
    <citation type="submission" date="2024-02" db="EMBL/GenBank/DDBJ databases">
        <title>Microbulbifer aestuariivivens NBRC 112533.</title>
        <authorList>
            <person name="Ichikawa N."/>
            <person name="Katano-Makiyama Y."/>
            <person name="Hidaka K."/>
        </authorList>
    </citation>
    <scope>NUCLEOTIDE SEQUENCE [LARGE SCALE GENOMIC DNA]</scope>
    <source>
        <strain evidence="6 7">NBRC 112533</strain>
    </source>
</reference>
<comment type="caution">
    <text evidence="6">The sequence shown here is derived from an EMBL/GenBank/DDBJ whole genome shotgun (WGS) entry which is preliminary data.</text>
</comment>
<dbReference type="GO" id="GO:0004519">
    <property type="term" value="F:endonuclease activity"/>
    <property type="evidence" value="ECO:0007669"/>
    <property type="project" value="UniProtKB-KW"/>
</dbReference>
<feature type="region of interest" description="Disordered" evidence="4">
    <location>
        <begin position="38"/>
        <end position="63"/>
    </location>
</feature>
<feature type="signal peptide" evidence="5">
    <location>
        <begin position="1"/>
        <end position="26"/>
    </location>
</feature>
<dbReference type="EMBL" id="BAABRT010000022">
    <property type="protein sequence ID" value="GAA5525937.1"/>
    <property type="molecule type" value="Genomic_DNA"/>
</dbReference>
<gene>
    <name evidence="6" type="primary">endA</name>
    <name evidence="6" type="ORF">Maes01_02515</name>
</gene>
<evidence type="ECO:0000256" key="5">
    <source>
        <dbReference type="SAM" id="SignalP"/>
    </source>
</evidence>
<dbReference type="Proteomes" id="UP001408594">
    <property type="component" value="Unassembled WGS sequence"/>
</dbReference>
<organism evidence="6 7">
    <name type="scientific">Microbulbifer aestuariivivens</name>
    <dbReference type="NCBI Taxonomy" id="1908308"/>
    <lineage>
        <taxon>Bacteria</taxon>
        <taxon>Pseudomonadati</taxon>
        <taxon>Pseudomonadota</taxon>
        <taxon>Gammaproteobacteria</taxon>
        <taxon>Cellvibrionales</taxon>
        <taxon>Microbulbiferaceae</taxon>
        <taxon>Microbulbifer</taxon>
    </lineage>
</organism>
<evidence type="ECO:0000313" key="7">
    <source>
        <dbReference type="Proteomes" id="UP001408594"/>
    </source>
</evidence>
<name>A0ABP9WRU7_9GAMM</name>
<comment type="similarity">
    <text evidence="1">Belongs to the EndA/NucM nuclease family.</text>
</comment>
<dbReference type="SUPFAM" id="SSF54060">
    <property type="entry name" value="His-Me finger endonucleases"/>
    <property type="match status" value="1"/>
</dbReference>
<dbReference type="Pfam" id="PF04231">
    <property type="entry name" value="Endonuclease_1"/>
    <property type="match status" value="1"/>
</dbReference>
<dbReference type="NCBIfam" id="NF033223">
    <property type="entry name" value="YHYH_alt"/>
    <property type="match status" value="1"/>
</dbReference>
<feature type="chain" id="PRO_5047202255" evidence="5">
    <location>
        <begin position="27"/>
        <end position="282"/>
    </location>
</feature>
<dbReference type="InterPro" id="IPR044925">
    <property type="entry name" value="His-Me_finger_sf"/>
</dbReference>
<evidence type="ECO:0000256" key="2">
    <source>
        <dbReference type="ARBA" id="ARBA00022722"/>
    </source>
</evidence>
<accession>A0ABP9WRU7</accession>